<name>Q06ZX6_CPRVZ</name>
<feature type="region of interest" description="Disordered" evidence="1">
    <location>
        <begin position="147"/>
        <end position="216"/>
    </location>
</feature>
<organismHost>
    <name type="scientific">Crocodylus porosus</name>
    <name type="common">Saltwater crocodile</name>
    <name type="synonym">Estuarine crocodile</name>
    <dbReference type="NCBI Taxonomy" id="8502"/>
</organismHost>
<gene>
    <name evidence="2" type="ORF">CRV004</name>
</gene>
<organismHost>
    <name type="scientific">Crocodylus johnstoni</name>
    <name type="common">Australian freshwater crocodile</name>
    <dbReference type="NCBI Taxonomy" id="184234"/>
</organismHost>
<dbReference type="EMBL" id="DQ356948">
    <property type="protein sequence ID" value="ABJ08895.1"/>
    <property type="molecule type" value="Genomic_DNA"/>
</dbReference>
<dbReference type="GeneID" id="4363394"/>
<dbReference type="RefSeq" id="YP_784194.1">
    <property type="nucleotide sequence ID" value="NC_008030.1"/>
</dbReference>
<organismHost>
    <name type="scientific">Crocodylus niloticus</name>
    <name type="common">Nile crocodile</name>
    <name type="synonym">African crocodile</name>
    <dbReference type="NCBI Taxonomy" id="8501"/>
</organismHost>
<keyword evidence="3" id="KW-1185">Reference proteome</keyword>
<evidence type="ECO:0000313" key="3">
    <source>
        <dbReference type="Proteomes" id="UP000011300"/>
    </source>
</evidence>
<protein>
    <submittedName>
        <fullName evidence="2">Uncharacterized protein</fullName>
    </submittedName>
</protein>
<evidence type="ECO:0000313" key="2">
    <source>
        <dbReference type="EMBL" id="ABJ08895.1"/>
    </source>
</evidence>
<accession>Q06ZX6</accession>
<evidence type="ECO:0000256" key="1">
    <source>
        <dbReference type="SAM" id="MobiDB-lite"/>
    </source>
</evidence>
<dbReference type="Proteomes" id="UP000011300">
    <property type="component" value="Segment"/>
</dbReference>
<reference evidence="2 3" key="1">
    <citation type="journal article" date="2006" name="J. Virol.">
        <title>Genome of crocodilepox virus.</title>
        <authorList>
            <person name="Afonso C.L."/>
            <person name="Tulman E.R."/>
            <person name="Delhon G."/>
            <person name="Lu Z."/>
            <person name="Viljoen G.J."/>
            <person name="Wallace D.B."/>
            <person name="Kutish G.F."/>
            <person name="Rock D.L."/>
        </authorList>
    </citation>
    <scope>NUCLEOTIDE SEQUENCE [LARGE SCALE GENOMIC DNA]</scope>
    <source>
        <strain evidence="3">Isolate Crocodylus niloticus/Zimbabwe/Ume/2001</strain>
    </source>
</reference>
<dbReference type="KEGG" id="vg:4363394"/>
<proteinExistence type="predicted"/>
<feature type="compositionally biased region" description="Polar residues" evidence="1">
    <location>
        <begin position="189"/>
        <end position="199"/>
    </location>
</feature>
<sequence length="484" mass="51978">MQTLLETLLPALYATGELVYVLYDRYVLRSPSLALLRDAGLLTRDFECLAPAAAALTADFGEEFFPLGLDALGPDGDYCCIVLRNRSLDYTSDPVADDSQLLPDLYCTDSEIFCLDADSLPGPPDAIFAPGSTDDLDEWFSNPVDARRENLSGMTRKRRRQATPPSTADASAIHDNVASGSQDDVESMDTGSAPTSSGTDAMDLAAELPPPAESDLSQSILDTLREVEALAEVAVQAPLTPPANEAAAELESFSDLDDLEEGLNMPGEIIDPVDLIAAPSDAEAYAGEDAGARNAEETVADRDVVPAPDSSTRPASCLETASAAVSRRRGRQRARRVARSARAQSIGRRLSIDLRMEFNDVARASRRATITDSARRQVATRASTAAAAASTSGRFSDTEDHCVAITIRLPRCGANNSPETADRRRAGARRARRRRRRLEAVGDLAARFALCLARYTEDCSSSNTSEEEEVSEIASGIMARSLPR</sequence>
<feature type="region of interest" description="Disordered" evidence="1">
    <location>
        <begin position="462"/>
        <end position="484"/>
    </location>
</feature>
<organism evidence="2 3">
    <name type="scientific">Nile crocodilepox virus (isolate Crocodylus niloticus/Zimbabwe/Ume/2001)</name>
    <name type="common">CRV</name>
    <dbReference type="NCBI Taxonomy" id="1289473"/>
    <lineage>
        <taxon>Viruses</taxon>
        <taxon>Varidnaviria</taxon>
        <taxon>Bamfordvirae</taxon>
        <taxon>Nucleocytoviricota</taxon>
        <taxon>Pokkesviricetes</taxon>
        <taxon>Chitovirales</taxon>
        <taxon>Poxviridae</taxon>
        <taxon>Chordopoxvirinae</taxon>
        <taxon>Crocodylidpoxvirus</taxon>
        <taxon>Crocodylidpoxvirus nilecrocodilepox</taxon>
        <taxon>Nile crocodilepox virus</taxon>
    </lineage>
</organism>